<dbReference type="Proteomes" id="UP000000235">
    <property type="component" value="Chromosome"/>
</dbReference>
<keyword evidence="2" id="KW-1185">Reference proteome</keyword>
<dbReference type="eggNOG" id="COG3209">
    <property type="taxonomic scope" value="Bacteria"/>
</dbReference>
<dbReference type="EMBL" id="CP000667">
    <property type="protein sequence ID" value="ABP53530.1"/>
    <property type="molecule type" value="Genomic_DNA"/>
</dbReference>
<dbReference type="HOGENOM" id="CLU_2119398_0_0_11"/>
<proteinExistence type="predicted"/>
<protein>
    <submittedName>
        <fullName evidence="1">Uncharacterized protein</fullName>
    </submittedName>
</protein>
<evidence type="ECO:0000313" key="1">
    <source>
        <dbReference type="EMBL" id="ABP53530.1"/>
    </source>
</evidence>
<gene>
    <name evidence="1" type="ordered locus">Strop_1057</name>
</gene>
<dbReference type="STRING" id="369723.Strop_1057"/>
<sequence>MLAGTTPVLVHNTNGCWPGLDDLSASAARPAKGGLTHAGREYQKHMGRRELPKVPGKQLDTAGQDHLDDILTTPGTQRVPINGGAFQGGYYYIRPDGAGAAFDSNGVFQYFGKF</sequence>
<dbReference type="AlphaFoldDB" id="A4X3T0"/>
<name>A4X3T0_SALTO</name>
<reference evidence="2" key="1">
    <citation type="journal article" date="2007" name="Proc. Natl. Acad. Sci. U.S.A.">
        <title>Genome sequencing reveals complex secondary metabolome in the marine actinomycete Salinispora tropica.</title>
        <authorList>
            <person name="Udwary D.W."/>
            <person name="Zeigler L."/>
            <person name="Asolkar R.N."/>
            <person name="Singan V."/>
            <person name="Lapidus A."/>
            <person name="Fenical W."/>
            <person name="Jensen P.R."/>
            <person name="Moore B.S."/>
        </authorList>
    </citation>
    <scope>NUCLEOTIDE SEQUENCE [LARGE SCALE GENOMIC DNA]</scope>
    <source>
        <strain evidence="2">ATCC BAA-916 / DSM 44818 / CNB-440</strain>
    </source>
</reference>
<organism evidence="1 2">
    <name type="scientific">Salinispora tropica (strain ATCC BAA-916 / DSM 44818 / JCM 13857 / NBRC 105044 / CNB-440)</name>
    <dbReference type="NCBI Taxonomy" id="369723"/>
    <lineage>
        <taxon>Bacteria</taxon>
        <taxon>Bacillati</taxon>
        <taxon>Actinomycetota</taxon>
        <taxon>Actinomycetes</taxon>
        <taxon>Micromonosporales</taxon>
        <taxon>Micromonosporaceae</taxon>
        <taxon>Salinispora</taxon>
    </lineage>
</organism>
<dbReference type="KEGG" id="stp:Strop_1057"/>
<accession>A4X3T0</accession>
<evidence type="ECO:0000313" key="2">
    <source>
        <dbReference type="Proteomes" id="UP000000235"/>
    </source>
</evidence>